<proteinExistence type="predicted"/>
<feature type="compositionally biased region" description="Low complexity" evidence="1">
    <location>
        <begin position="1"/>
        <end position="21"/>
    </location>
</feature>
<evidence type="ECO:0000256" key="1">
    <source>
        <dbReference type="SAM" id="MobiDB-lite"/>
    </source>
</evidence>
<accession>A0A3E2H7S5</accession>
<comment type="caution">
    <text evidence="2">The sequence shown here is derived from an EMBL/GenBank/DDBJ whole genome shotgun (WGS) entry which is preliminary data.</text>
</comment>
<dbReference type="EMBL" id="NCSJ02000128">
    <property type="protein sequence ID" value="RFU29428.1"/>
    <property type="molecule type" value="Genomic_DNA"/>
</dbReference>
<protein>
    <recommendedName>
        <fullName evidence="4">Ilp is an apoptosis inhibitor</fullName>
    </recommendedName>
</protein>
<feature type="non-terminal residue" evidence="2">
    <location>
        <position position="1"/>
    </location>
</feature>
<keyword evidence="3" id="KW-1185">Reference proteome</keyword>
<dbReference type="STRING" id="5539.A0A3E2H7S5"/>
<dbReference type="Proteomes" id="UP000258309">
    <property type="component" value="Unassembled WGS sequence"/>
</dbReference>
<dbReference type="InterPro" id="IPR053267">
    <property type="entry name" value="Verrucosidin_biosynth-assoc"/>
</dbReference>
<reference evidence="2 3" key="1">
    <citation type="submission" date="2018-05" db="EMBL/GenBank/DDBJ databases">
        <title>Draft genome sequence of Scytalidium lignicola DSM 105466, a ubiquitous saprotrophic fungus.</title>
        <authorList>
            <person name="Buettner E."/>
            <person name="Gebauer A.M."/>
            <person name="Hofrichter M."/>
            <person name="Liers C."/>
            <person name="Kellner H."/>
        </authorList>
    </citation>
    <scope>NUCLEOTIDE SEQUENCE [LARGE SCALE GENOMIC DNA]</scope>
    <source>
        <strain evidence="2 3">DSM 105466</strain>
    </source>
</reference>
<dbReference type="PANTHER" id="PTHR42087:SF1">
    <property type="entry name" value="ILP IS AN APOPTOSIS INHIBITOR"/>
    <property type="match status" value="1"/>
</dbReference>
<gene>
    <name evidence="2" type="ORF">B7463_g6886</name>
</gene>
<feature type="region of interest" description="Disordered" evidence="1">
    <location>
        <begin position="1"/>
        <end position="27"/>
    </location>
</feature>
<evidence type="ECO:0008006" key="4">
    <source>
        <dbReference type="Google" id="ProtNLM"/>
    </source>
</evidence>
<organism evidence="2 3">
    <name type="scientific">Scytalidium lignicola</name>
    <name type="common">Hyphomycete</name>
    <dbReference type="NCBI Taxonomy" id="5539"/>
    <lineage>
        <taxon>Eukaryota</taxon>
        <taxon>Fungi</taxon>
        <taxon>Dikarya</taxon>
        <taxon>Ascomycota</taxon>
        <taxon>Pezizomycotina</taxon>
        <taxon>Leotiomycetes</taxon>
        <taxon>Leotiomycetes incertae sedis</taxon>
        <taxon>Scytalidium</taxon>
    </lineage>
</organism>
<sequence length="243" mass="26779">MAFHQASASGSGAGPSQAYQQTSSANYGEQRGVRPQFDILEWYPHFQSCHRYFLDHAQHTAGVQALAAFINIQLPYQKHPFPVTSSATASPSSAGPATMRQAPNPFSNASERAHAQGVSLIPYLRRLIATGNDAPGVLHGFFGDAWVHGIGPLHEIERRNYLFAAKSTDWMATKRAYDISPEETVPFLSPLQGATEEELVAADSSWSDWISMQDWMLGPRALDDEGEPPRMMEAQRIKHERGG</sequence>
<name>A0A3E2H7S5_SCYLI</name>
<feature type="non-terminal residue" evidence="2">
    <location>
        <position position="243"/>
    </location>
</feature>
<dbReference type="AlphaFoldDB" id="A0A3E2H7S5"/>
<dbReference type="OMA" id="FEWYPHY"/>
<evidence type="ECO:0000313" key="2">
    <source>
        <dbReference type="EMBL" id="RFU29428.1"/>
    </source>
</evidence>
<evidence type="ECO:0000313" key="3">
    <source>
        <dbReference type="Proteomes" id="UP000258309"/>
    </source>
</evidence>
<dbReference type="OrthoDB" id="5335812at2759"/>
<feature type="region of interest" description="Disordered" evidence="1">
    <location>
        <begin position="221"/>
        <end position="243"/>
    </location>
</feature>
<dbReference type="PANTHER" id="PTHR42087">
    <property type="entry name" value="ILP IS AN APOPTOSIS INHIBITOR"/>
    <property type="match status" value="1"/>
</dbReference>